<proteinExistence type="predicted"/>
<sequence>MEISAPKIDGKVCVTESGESTNNYGQYADVTDLSAANKYAVAVCGGKGGTGGNNSSDMEVFKQFIAQTLKDGNQNWPTSKDDGGSNRSNVKSKPNDNANAVAKDLTKLTTEEKTIVAGLLAKTIEGGEVVEIRAVSSTSVMVNSSGYAESHHMM</sequence>
<gene>
    <name evidence="2" type="ORF">ANAPC1_00655</name>
</gene>
<feature type="compositionally biased region" description="Polar residues" evidence="1">
    <location>
        <begin position="85"/>
        <end position="98"/>
    </location>
</feature>
<feature type="region of interest" description="Disordered" evidence="1">
    <location>
        <begin position="71"/>
        <end position="98"/>
    </location>
</feature>
<evidence type="ECO:0000256" key="1">
    <source>
        <dbReference type="SAM" id="MobiDB-lite"/>
    </source>
</evidence>
<accession>A0AA45ZHL7</accession>
<comment type="caution">
    <text evidence="2">The sequence shown here is derived from an EMBL/GenBank/DDBJ whole genome shotgun (WGS) entry which is preliminary data.</text>
</comment>
<reference evidence="3" key="1">
    <citation type="submission" date="2016-03" db="EMBL/GenBank/DDBJ databases">
        <authorList>
            <person name="Loux Valentin"/>
        </authorList>
    </citation>
    <scope>NUCLEOTIDE SEQUENCE [LARGE SCALE GENOMIC DNA]</scope>
    <source>
        <strain evidence="3">C1</strain>
    </source>
</reference>
<dbReference type="EMBL" id="FLLR01000021">
    <property type="protein sequence ID" value="SBO14308.1"/>
    <property type="molecule type" value="Genomic_DNA"/>
</dbReference>
<dbReference type="AlphaFoldDB" id="A0AA45ZHL7"/>
<organism evidence="2 3">
    <name type="scientific">Anaplasma phagocytophilum</name>
    <name type="common">Ehrlichia phagocytophila</name>
    <dbReference type="NCBI Taxonomy" id="948"/>
    <lineage>
        <taxon>Bacteria</taxon>
        <taxon>Pseudomonadati</taxon>
        <taxon>Pseudomonadota</taxon>
        <taxon>Alphaproteobacteria</taxon>
        <taxon>Rickettsiales</taxon>
        <taxon>Anaplasmataceae</taxon>
        <taxon>Anaplasma</taxon>
        <taxon>phagocytophilum group</taxon>
    </lineage>
</organism>
<evidence type="ECO:0000313" key="3">
    <source>
        <dbReference type="Proteomes" id="UP000078419"/>
    </source>
</evidence>
<dbReference type="Proteomes" id="UP000078419">
    <property type="component" value="Unassembled WGS sequence"/>
</dbReference>
<protein>
    <submittedName>
        <fullName evidence="2">Uncharacterized protein</fullName>
    </submittedName>
</protein>
<name>A0AA45ZHL7_ANAPH</name>
<evidence type="ECO:0000313" key="2">
    <source>
        <dbReference type="EMBL" id="SBO14308.1"/>
    </source>
</evidence>